<evidence type="ECO:0000259" key="1">
    <source>
        <dbReference type="PROSITE" id="PS51704"/>
    </source>
</evidence>
<dbReference type="InterPro" id="IPR017946">
    <property type="entry name" value="PLC-like_Pdiesterase_TIM-brl"/>
</dbReference>
<feature type="domain" description="GP-PDE" evidence="1">
    <location>
        <begin position="23"/>
        <end position="293"/>
    </location>
</feature>
<dbReference type="EMBL" id="CP163302">
    <property type="protein sequence ID" value="XDP44861.1"/>
    <property type="molecule type" value="Genomic_DNA"/>
</dbReference>
<dbReference type="PANTHER" id="PTHR46211:SF14">
    <property type="entry name" value="GLYCEROPHOSPHODIESTER PHOSPHODIESTERASE"/>
    <property type="match status" value="1"/>
</dbReference>
<reference evidence="2" key="1">
    <citation type="submission" date="2024-07" db="EMBL/GenBank/DDBJ databases">
        <authorList>
            <person name="fu j."/>
        </authorList>
    </citation>
    <scope>NUCLEOTIDE SEQUENCE</scope>
    <source>
        <strain evidence="2">P10A9</strain>
    </source>
</reference>
<dbReference type="PROSITE" id="PS51704">
    <property type="entry name" value="GP_PDE"/>
    <property type="match status" value="1"/>
</dbReference>
<dbReference type="CDD" id="cd08566">
    <property type="entry name" value="GDPD_AtGDE_like"/>
    <property type="match status" value="1"/>
</dbReference>
<dbReference type="Gene3D" id="3.20.20.190">
    <property type="entry name" value="Phosphatidylinositol (PI) phosphodiesterase"/>
    <property type="match status" value="1"/>
</dbReference>
<dbReference type="KEGG" id="spue:AB5L97_16565"/>
<dbReference type="RefSeq" id="WP_369045474.1">
    <property type="nucleotide sequence ID" value="NZ_CP163302.1"/>
</dbReference>
<dbReference type="InterPro" id="IPR032160">
    <property type="entry name" value="DUF4996"/>
</dbReference>
<dbReference type="PANTHER" id="PTHR46211">
    <property type="entry name" value="GLYCEROPHOSPHORYL DIESTER PHOSPHODIESTERASE"/>
    <property type="match status" value="1"/>
</dbReference>
<proteinExistence type="predicted"/>
<dbReference type="Pfam" id="PF16387">
    <property type="entry name" value="DUF4996"/>
    <property type="match status" value="1"/>
</dbReference>
<evidence type="ECO:0000313" key="2">
    <source>
        <dbReference type="EMBL" id="XDP44861.1"/>
    </source>
</evidence>
<name>A0AB39L1N2_9MICC</name>
<sequence length="293" mass="32063">MFGQARFAEANAPLNAALAAARPLVAVHRGTGLGTIAENTSAAVTAALRQGAEMVEIDVVQSTDGEFFLFHDGYEPMHFGVEKNIRTMSAAEIRALEYRWCSDAAGVRYGVAELADVVRAHPAALFNVDRSWWFWPDLLPTLDRLDVLGRAVLKSPVEDEWLGLLAAHPVKHAFAPMVRSHEDVIRVLAMQEINTVGFELLAESPDHEFAQAGYIEWLHSQGCFALLNAINLNNRVPLFCGWDDETSVLADPDLGWGRLAALGADVIQTDWPGLLVPWRDALGVERASEPATA</sequence>
<organism evidence="2">
    <name type="scientific">Sinomonas puerhi</name>
    <dbReference type="NCBI Taxonomy" id="3238584"/>
    <lineage>
        <taxon>Bacteria</taxon>
        <taxon>Bacillati</taxon>
        <taxon>Actinomycetota</taxon>
        <taxon>Actinomycetes</taxon>
        <taxon>Micrococcales</taxon>
        <taxon>Micrococcaceae</taxon>
        <taxon>Sinomonas</taxon>
    </lineage>
</organism>
<dbReference type="GO" id="GO:0006629">
    <property type="term" value="P:lipid metabolic process"/>
    <property type="evidence" value="ECO:0007669"/>
    <property type="project" value="InterPro"/>
</dbReference>
<dbReference type="SUPFAM" id="SSF51695">
    <property type="entry name" value="PLC-like phosphodiesterases"/>
    <property type="match status" value="1"/>
</dbReference>
<gene>
    <name evidence="2" type="ORF">AB5L97_16565</name>
</gene>
<accession>A0AB39L1N2</accession>
<dbReference type="GO" id="GO:0008081">
    <property type="term" value="F:phosphoric diester hydrolase activity"/>
    <property type="evidence" value="ECO:0007669"/>
    <property type="project" value="InterPro"/>
</dbReference>
<dbReference type="InterPro" id="IPR030395">
    <property type="entry name" value="GP_PDE_dom"/>
</dbReference>
<protein>
    <submittedName>
        <fullName evidence="2">Glycerophosphodiester phosphodiesterase family protein</fullName>
    </submittedName>
</protein>
<dbReference type="AlphaFoldDB" id="A0AB39L1N2"/>
<dbReference type="Pfam" id="PF03009">
    <property type="entry name" value="GDPD"/>
    <property type="match status" value="1"/>
</dbReference>